<evidence type="ECO:0000256" key="1">
    <source>
        <dbReference type="ARBA" id="ARBA00022729"/>
    </source>
</evidence>
<evidence type="ECO:0000313" key="3">
    <source>
        <dbReference type="EMBL" id="TDD99893.1"/>
    </source>
</evidence>
<sequence length="702" mass="75024">MTSGQSVTKTGSSGGTYTASPIGLSINSSTGAITPSSSVVGTYTVTYTYASGSCTGLKATASITINSSLTTPLIGIATPEKCNTLGSVVLNGLPATGIINQSGIATASYPITGSSMTITNLAAGNYTFTTSNGSCTSNATSSVTIDGVKTNKWNGSTWDNGLTTTDQNIVFAADYSKDEDVNGCSCLVIGSKNVVIKSGRTMKIVNEIKINGTLSFEDSASLVQDNNDAVNSGNITYIRNSSSVRKSDYTYWSSPVLNQSLNISSSYASGLFYSYDDFATPENWSKEGSSTIMKIGKGYIIRASLKGSQSEASTYNASFIGEPNNGIKTIAIGPLGTSNLLGNPYPSALDADKFFSANSSVIEGTIYLWTHNTAIQSASNIVIGKSGSGTLAYTSDDYATYNGTGGVAAIIGGIKPTGKIAAGQAFFTTSKATSSSVTFNNNMRIAGLTLVDGTVVNQQFFKKRNSKTDSVIEKNRIWLNLTNSEGAFKQTLIGYLTDATNEYDNRFDGESFDGNDFVDFYSLNQDKKLTIQGRALPFAENDEVPLGYSSTIAGEFTINIDQVDGSLTNQNVFIEDKLTNNTFNLKNGDYTFNTFSGTFNDRFVLRYTNNKTLNVESLKADDGILVLYSSNYKVLIIRNNDVLTTLKSIVLYNLTGQQIGFWEVEANLESNIEIPIKNISKGVYIVKVNSKRGVIDKKIIVN</sequence>
<comment type="caution">
    <text evidence="3">The sequence shown here is derived from an EMBL/GenBank/DDBJ whole genome shotgun (WGS) entry which is preliminary data.</text>
</comment>
<name>A0A4R5CND7_9FLAO</name>
<reference evidence="3 4" key="1">
    <citation type="submission" date="2019-03" db="EMBL/GenBank/DDBJ databases">
        <title>Flavobacterium AR-3-4 sp. nov. isolated from arctic soil.</title>
        <authorList>
            <person name="Chaudhary D.K."/>
        </authorList>
    </citation>
    <scope>NUCLEOTIDE SEQUENCE [LARGE SCALE GENOMIC DNA]</scope>
    <source>
        <strain evidence="3 4">AR-3-4</strain>
    </source>
</reference>
<evidence type="ECO:0000313" key="4">
    <source>
        <dbReference type="Proteomes" id="UP000295479"/>
    </source>
</evidence>
<organism evidence="3 4">
    <name type="scientific">Flavobacterium cellulosilyticum</name>
    <dbReference type="NCBI Taxonomy" id="2541731"/>
    <lineage>
        <taxon>Bacteria</taxon>
        <taxon>Pseudomonadati</taxon>
        <taxon>Bacteroidota</taxon>
        <taxon>Flavobacteriia</taxon>
        <taxon>Flavobacteriales</taxon>
        <taxon>Flavobacteriaceae</taxon>
        <taxon>Flavobacterium</taxon>
    </lineage>
</organism>
<dbReference type="EMBL" id="SMFK01000001">
    <property type="protein sequence ID" value="TDD99893.1"/>
    <property type="molecule type" value="Genomic_DNA"/>
</dbReference>
<dbReference type="AlphaFoldDB" id="A0A4R5CND7"/>
<dbReference type="InterPro" id="IPR026444">
    <property type="entry name" value="Secre_tail"/>
</dbReference>
<accession>A0A4R5CND7</accession>
<protein>
    <submittedName>
        <fullName evidence="3">T9SS type A sorting domain-containing protein</fullName>
    </submittedName>
</protein>
<keyword evidence="4" id="KW-1185">Reference proteome</keyword>
<gene>
    <name evidence="3" type="ORF">E0F76_02435</name>
</gene>
<keyword evidence="1" id="KW-0732">Signal</keyword>
<dbReference type="Proteomes" id="UP000295479">
    <property type="component" value="Unassembled WGS sequence"/>
</dbReference>
<proteinExistence type="predicted"/>
<feature type="domain" description="Secretion system C-terminal sorting" evidence="2">
    <location>
        <begin position="635"/>
        <end position="701"/>
    </location>
</feature>
<dbReference type="OrthoDB" id="1652165at2"/>
<evidence type="ECO:0000259" key="2">
    <source>
        <dbReference type="Pfam" id="PF18962"/>
    </source>
</evidence>
<dbReference type="NCBIfam" id="TIGR04183">
    <property type="entry name" value="Por_Secre_tail"/>
    <property type="match status" value="1"/>
</dbReference>
<dbReference type="Pfam" id="PF18962">
    <property type="entry name" value="Por_Secre_tail"/>
    <property type="match status" value="1"/>
</dbReference>